<accession>A0A976IBT1</accession>
<protein>
    <submittedName>
        <fullName evidence="2">Uncharacterized protein</fullName>
    </submittedName>
</protein>
<dbReference type="Proteomes" id="UP000294530">
    <property type="component" value="Unassembled WGS sequence"/>
</dbReference>
<evidence type="ECO:0000313" key="3">
    <source>
        <dbReference type="Proteomes" id="UP000294530"/>
    </source>
</evidence>
<feature type="compositionally biased region" description="Basic and acidic residues" evidence="1">
    <location>
        <begin position="160"/>
        <end position="174"/>
    </location>
</feature>
<sequence>MFGHSAGLHTFIYQYRFKEKSLTKRQRMDTWSDTAQIQLDLNCTYLNHIRLDSLQIHASMRTPCLKINTQEYIIVSIMMMMEPITAPGYGLTSHQTITTISYGPNYQATHLPEINISSCKPCSKKYVSNKTNGVPEQDDESNYAIKQNDGFTDIDETNEEELKIDEGTELKKTMDLGTGTGCADSADLSNKED</sequence>
<organism evidence="2 3">
    <name type="scientific">Bremia lactucae</name>
    <name type="common">Lettuce downy mildew</name>
    <dbReference type="NCBI Taxonomy" id="4779"/>
    <lineage>
        <taxon>Eukaryota</taxon>
        <taxon>Sar</taxon>
        <taxon>Stramenopiles</taxon>
        <taxon>Oomycota</taxon>
        <taxon>Peronosporomycetes</taxon>
        <taxon>Peronosporales</taxon>
        <taxon>Peronosporaceae</taxon>
        <taxon>Bremia</taxon>
    </lineage>
</organism>
<name>A0A976IBT1_BRELC</name>
<gene>
    <name evidence="2" type="ORF">CCR75_009111</name>
</gene>
<proteinExistence type="predicted"/>
<keyword evidence="3" id="KW-1185">Reference proteome</keyword>
<dbReference type="AlphaFoldDB" id="A0A976IBT1"/>
<dbReference type="GeneID" id="94352827"/>
<dbReference type="EMBL" id="SHOA02000001">
    <property type="protein sequence ID" value="TDH65806.1"/>
    <property type="molecule type" value="Genomic_DNA"/>
</dbReference>
<evidence type="ECO:0000256" key="1">
    <source>
        <dbReference type="SAM" id="MobiDB-lite"/>
    </source>
</evidence>
<comment type="caution">
    <text evidence="2">The sequence shown here is derived from an EMBL/GenBank/DDBJ whole genome shotgun (WGS) entry which is preliminary data.</text>
</comment>
<dbReference type="RefSeq" id="XP_067815305.1">
    <property type="nucleotide sequence ID" value="XM_067967156.1"/>
</dbReference>
<reference evidence="2 3" key="1">
    <citation type="journal article" date="2021" name="Genome Biol.">
        <title>AFLAP: assembly-free linkage analysis pipeline using k-mers from genome sequencing data.</title>
        <authorList>
            <person name="Fletcher K."/>
            <person name="Zhang L."/>
            <person name="Gil J."/>
            <person name="Han R."/>
            <person name="Cavanaugh K."/>
            <person name="Michelmore R."/>
        </authorList>
    </citation>
    <scope>NUCLEOTIDE SEQUENCE [LARGE SCALE GENOMIC DNA]</scope>
    <source>
        <strain evidence="2 3">SF5</strain>
    </source>
</reference>
<feature type="region of interest" description="Disordered" evidence="1">
    <location>
        <begin position="145"/>
        <end position="193"/>
    </location>
</feature>
<dbReference type="KEGG" id="blac:94352827"/>
<evidence type="ECO:0000313" key="2">
    <source>
        <dbReference type="EMBL" id="TDH65806.1"/>
    </source>
</evidence>